<sequence>MRCLPVSLTLVFCVLTAAAVQAQGQVYRCPGNNFTNSISPKDADARGCKVVDGGNVTIVQTRPPGRPDGKGGDTKTASVPASAARPADSKVDPSEQRARDSDARRILEAELRKEEEQLAALQKDYNNGEPERRGDERNYQKYLDRVAEMKATIARKESDIASIRRELGKLPAAQ</sequence>
<evidence type="ECO:0000256" key="1">
    <source>
        <dbReference type="SAM" id="MobiDB-lite"/>
    </source>
</evidence>
<dbReference type="STRING" id="413882.AAW51_3322"/>
<keyword evidence="4" id="KW-1185">Reference proteome</keyword>
<feature type="signal peptide" evidence="2">
    <location>
        <begin position="1"/>
        <end position="22"/>
    </location>
</feature>
<organism evidence="3 4">
    <name type="scientific">Caldimonas brevitalea</name>
    <dbReference type="NCBI Taxonomy" id="413882"/>
    <lineage>
        <taxon>Bacteria</taxon>
        <taxon>Pseudomonadati</taxon>
        <taxon>Pseudomonadota</taxon>
        <taxon>Betaproteobacteria</taxon>
        <taxon>Burkholderiales</taxon>
        <taxon>Sphaerotilaceae</taxon>
        <taxon>Caldimonas</taxon>
    </lineage>
</organism>
<reference evidence="3 4" key="1">
    <citation type="submission" date="2015-05" db="EMBL/GenBank/DDBJ databases">
        <authorList>
            <person name="Tang B."/>
            <person name="Yu Y."/>
        </authorList>
    </citation>
    <scope>NUCLEOTIDE SEQUENCE [LARGE SCALE GENOMIC DNA]</scope>
    <source>
        <strain evidence="3 4">DSM 7029</strain>
    </source>
</reference>
<name>A0A0G3BPV0_9BURK</name>
<protein>
    <submittedName>
        <fullName evidence="3">Uncharacterized protein</fullName>
    </submittedName>
</protein>
<feature type="region of interest" description="Disordered" evidence="1">
    <location>
        <begin position="119"/>
        <end position="139"/>
    </location>
</feature>
<dbReference type="PATRIC" id="fig|413882.6.peg.3465"/>
<gene>
    <name evidence="3" type="ORF">AAW51_3322</name>
</gene>
<feature type="chain" id="PRO_5002551703" evidence="2">
    <location>
        <begin position="23"/>
        <end position="174"/>
    </location>
</feature>
<dbReference type="AlphaFoldDB" id="A0A0G3BPV0"/>
<feature type="region of interest" description="Disordered" evidence="1">
    <location>
        <begin position="60"/>
        <end position="103"/>
    </location>
</feature>
<dbReference type="KEGG" id="pbh:AAW51_3322"/>
<evidence type="ECO:0000313" key="4">
    <source>
        <dbReference type="Proteomes" id="UP000035352"/>
    </source>
</evidence>
<dbReference type="Proteomes" id="UP000035352">
    <property type="component" value="Chromosome"/>
</dbReference>
<evidence type="ECO:0000313" key="3">
    <source>
        <dbReference type="EMBL" id="AKJ30013.1"/>
    </source>
</evidence>
<dbReference type="EMBL" id="CP011371">
    <property type="protein sequence ID" value="AKJ30013.1"/>
    <property type="molecule type" value="Genomic_DNA"/>
</dbReference>
<feature type="compositionally biased region" description="Basic and acidic residues" evidence="1">
    <location>
        <begin position="129"/>
        <end position="139"/>
    </location>
</feature>
<proteinExistence type="predicted"/>
<accession>A0A0G3BPV0</accession>
<feature type="compositionally biased region" description="Basic and acidic residues" evidence="1">
    <location>
        <begin position="87"/>
        <end position="103"/>
    </location>
</feature>
<dbReference type="RefSeq" id="WP_047195486.1">
    <property type="nucleotide sequence ID" value="NZ_CP011371.1"/>
</dbReference>
<keyword evidence="2" id="KW-0732">Signal</keyword>
<evidence type="ECO:0000256" key="2">
    <source>
        <dbReference type="SAM" id="SignalP"/>
    </source>
</evidence>